<dbReference type="Proteomes" id="UP000066284">
    <property type="component" value="Chromosome 1"/>
</dbReference>
<feature type="region of interest" description="Disordered" evidence="1">
    <location>
        <begin position="56"/>
        <end position="94"/>
    </location>
</feature>
<keyword evidence="3" id="KW-1185">Reference proteome</keyword>
<protein>
    <submittedName>
        <fullName evidence="2">Uncharacterized protein</fullName>
    </submittedName>
</protein>
<gene>
    <name evidence="2" type="ORF">NITINOP_0363</name>
</gene>
<dbReference type="AlphaFoldDB" id="A0A0S4KSQ3"/>
<accession>A0A0S4KSQ3</accession>
<proteinExistence type="predicted"/>
<reference evidence="3" key="1">
    <citation type="submission" date="2015-09" db="EMBL/GenBank/DDBJ databases">
        <authorList>
            <person name="Daims H."/>
        </authorList>
    </citation>
    <scope>NUCLEOTIDE SEQUENCE [LARGE SCALE GENOMIC DNA]</scope>
</reference>
<evidence type="ECO:0000313" key="2">
    <source>
        <dbReference type="EMBL" id="CUQ65339.1"/>
    </source>
</evidence>
<feature type="region of interest" description="Disordered" evidence="1">
    <location>
        <begin position="111"/>
        <end position="130"/>
    </location>
</feature>
<dbReference type="STRING" id="1715989.NITINOP_0363"/>
<evidence type="ECO:0000313" key="3">
    <source>
        <dbReference type="Proteomes" id="UP000066284"/>
    </source>
</evidence>
<organism evidence="2 3">
    <name type="scientific">Candidatus Nitrospira inopinata</name>
    <dbReference type="NCBI Taxonomy" id="1715989"/>
    <lineage>
        <taxon>Bacteria</taxon>
        <taxon>Pseudomonadati</taxon>
        <taxon>Nitrospirota</taxon>
        <taxon>Nitrospiria</taxon>
        <taxon>Nitrospirales</taxon>
        <taxon>Nitrospiraceae</taxon>
        <taxon>Nitrospira</taxon>
    </lineage>
</organism>
<sequence>MIPRQTLRHPLPAAPVLTDQGQPRFRSCSLIPPEMPGWDRRCSALRHSEIKNRELKNPDRRSQVAAGYRRRGHHAASDIIRTTDPNRTSSRNDEQRAVFGGIDVFKLNDQGEHSNHVGVPGSGSHDGAAPELILLSVSVADETSAQSGVSR</sequence>
<dbReference type="KEGG" id="nio:NITINOP_0363"/>
<dbReference type="EMBL" id="LN885086">
    <property type="protein sequence ID" value="CUQ65339.1"/>
    <property type="molecule type" value="Genomic_DNA"/>
</dbReference>
<name>A0A0S4KSQ3_9BACT</name>
<evidence type="ECO:0000256" key="1">
    <source>
        <dbReference type="SAM" id="MobiDB-lite"/>
    </source>
</evidence>